<protein>
    <submittedName>
        <fullName evidence="1">Uncharacterized protein</fullName>
    </submittedName>
</protein>
<gene>
    <name evidence="1" type="ORF">GCM10010211_81380</name>
</gene>
<evidence type="ECO:0000313" key="2">
    <source>
        <dbReference type="Proteomes" id="UP000654471"/>
    </source>
</evidence>
<accession>A0ABQ2VRN6</accession>
<dbReference type="Proteomes" id="UP000654471">
    <property type="component" value="Unassembled WGS sequence"/>
</dbReference>
<proteinExistence type="predicted"/>
<sequence length="115" mass="11583">MDGVVVGQLQTGSVVQICGEAEAVGCGLGQYEEWVGGLAVGVEFGLAKAYGKGPVQDVSEGFSGACARGAVGEVGCEGSGVREDGQGAGGEAIAWLSDVGLSCRRGHGMRDVRHR</sequence>
<name>A0ABQ2VRN6_9ACTN</name>
<keyword evidence="2" id="KW-1185">Reference proteome</keyword>
<comment type="caution">
    <text evidence="1">The sequence shown here is derived from an EMBL/GenBank/DDBJ whole genome shotgun (WGS) entry which is preliminary data.</text>
</comment>
<dbReference type="EMBL" id="BMRP01000073">
    <property type="protein sequence ID" value="GGV01801.1"/>
    <property type="molecule type" value="Genomic_DNA"/>
</dbReference>
<organism evidence="1 2">
    <name type="scientific">Streptomyces albospinus</name>
    <dbReference type="NCBI Taxonomy" id="285515"/>
    <lineage>
        <taxon>Bacteria</taxon>
        <taxon>Bacillati</taxon>
        <taxon>Actinomycetota</taxon>
        <taxon>Actinomycetes</taxon>
        <taxon>Kitasatosporales</taxon>
        <taxon>Streptomycetaceae</taxon>
        <taxon>Streptomyces</taxon>
    </lineage>
</organism>
<reference evidence="2" key="1">
    <citation type="journal article" date="2019" name="Int. J. Syst. Evol. Microbiol.">
        <title>The Global Catalogue of Microorganisms (GCM) 10K type strain sequencing project: providing services to taxonomists for standard genome sequencing and annotation.</title>
        <authorList>
            <consortium name="The Broad Institute Genomics Platform"/>
            <consortium name="The Broad Institute Genome Sequencing Center for Infectious Disease"/>
            <person name="Wu L."/>
            <person name="Ma J."/>
        </authorList>
    </citation>
    <scope>NUCLEOTIDE SEQUENCE [LARGE SCALE GENOMIC DNA]</scope>
    <source>
        <strain evidence="2">JCM 3399</strain>
    </source>
</reference>
<evidence type="ECO:0000313" key="1">
    <source>
        <dbReference type="EMBL" id="GGV01801.1"/>
    </source>
</evidence>